<evidence type="ECO:0000256" key="3">
    <source>
        <dbReference type="ARBA" id="ARBA00007931"/>
    </source>
</evidence>
<evidence type="ECO:0000256" key="2">
    <source>
        <dbReference type="ARBA" id="ARBA00004651"/>
    </source>
</evidence>
<keyword evidence="9" id="KW-0862">Zinc</keyword>
<dbReference type="CDD" id="cd06158">
    <property type="entry name" value="S2P-M50_like_1"/>
    <property type="match status" value="1"/>
</dbReference>
<dbReference type="GO" id="GO:0008233">
    <property type="term" value="F:peptidase activity"/>
    <property type="evidence" value="ECO:0007669"/>
    <property type="project" value="UniProtKB-KW"/>
</dbReference>
<keyword evidence="15" id="KW-1185">Reference proteome</keyword>
<reference evidence="14 15" key="1">
    <citation type="journal article" date="2016" name="Antonie Van Leeuwenhoek">
        <title>Dongia soli sp. nov., isolated from soil from Dokdo, Korea.</title>
        <authorList>
            <person name="Kim D.U."/>
            <person name="Lee H."/>
            <person name="Kim H."/>
            <person name="Kim S.G."/>
            <person name="Ka J.O."/>
        </authorList>
    </citation>
    <scope>NUCLEOTIDE SEQUENCE [LARGE SCALE GENOMIC DNA]</scope>
    <source>
        <strain evidence="14 15">D78</strain>
    </source>
</reference>
<protein>
    <submittedName>
        <fullName evidence="14">Site-2 protease family protein</fullName>
    </submittedName>
</protein>
<evidence type="ECO:0000313" key="15">
    <source>
        <dbReference type="Proteomes" id="UP001279642"/>
    </source>
</evidence>
<evidence type="ECO:0000256" key="1">
    <source>
        <dbReference type="ARBA" id="ARBA00001947"/>
    </source>
</evidence>
<feature type="transmembrane region" description="Helical" evidence="13">
    <location>
        <begin position="184"/>
        <end position="200"/>
    </location>
</feature>
<evidence type="ECO:0000256" key="7">
    <source>
        <dbReference type="ARBA" id="ARBA00022723"/>
    </source>
</evidence>
<comment type="caution">
    <text evidence="14">The sequence shown here is derived from an EMBL/GenBank/DDBJ whole genome shotgun (WGS) entry which is preliminary data.</text>
</comment>
<comment type="similarity">
    <text evidence="3">Belongs to the peptidase M50B family.</text>
</comment>
<feature type="transmembrane region" description="Helical" evidence="13">
    <location>
        <begin position="61"/>
        <end position="81"/>
    </location>
</feature>
<accession>A0ABU5EHV0</accession>
<comment type="subcellular location">
    <subcellularLocation>
        <location evidence="2">Cell membrane</location>
        <topology evidence="2">Multi-pass membrane protein</topology>
    </subcellularLocation>
</comment>
<sequence>MLGGYDLAGLVQNATTWVLPVLFAITLHEAAHGFVAWRLGDNTAYMLGRVSFNPLRHIDPFGTVLLPALLLLSGTGFLFGYAKPVPVNFRNLNHPKRDMVWVALAGPGINIFLAIISALLLHLAVMLPPEISDFAGQTLFNSILLNIWLALFNMLPLPPLDGGRVAVGILPRPLALPLANLERYGMLILIGLIFLLPLLGRTIGLNLNILSWILGPASSYVLNVIAHLTGVMSIIGPGL</sequence>
<dbReference type="InterPro" id="IPR052348">
    <property type="entry name" value="Metallopeptidase_M50B"/>
</dbReference>
<dbReference type="Proteomes" id="UP001279642">
    <property type="component" value="Unassembled WGS sequence"/>
</dbReference>
<evidence type="ECO:0000256" key="9">
    <source>
        <dbReference type="ARBA" id="ARBA00022833"/>
    </source>
</evidence>
<evidence type="ECO:0000313" key="14">
    <source>
        <dbReference type="EMBL" id="MDY0885095.1"/>
    </source>
</evidence>
<feature type="transmembrane region" description="Helical" evidence="13">
    <location>
        <begin position="101"/>
        <end position="127"/>
    </location>
</feature>
<evidence type="ECO:0000256" key="6">
    <source>
        <dbReference type="ARBA" id="ARBA00022692"/>
    </source>
</evidence>
<keyword evidence="7" id="KW-0479">Metal-binding</keyword>
<evidence type="ECO:0000256" key="13">
    <source>
        <dbReference type="SAM" id="Phobius"/>
    </source>
</evidence>
<evidence type="ECO:0000256" key="5">
    <source>
        <dbReference type="ARBA" id="ARBA00022670"/>
    </source>
</evidence>
<comment type="cofactor">
    <cofactor evidence="1">
        <name>Zn(2+)</name>
        <dbReference type="ChEBI" id="CHEBI:29105"/>
    </cofactor>
</comment>
<dbReference type="InterPro" id="IPR044537">
    <property type="entry name" value="Rip2-like"/>
</dbReference>
<keyword evidence="6 13" id="KW-0812">Transmembrane</keyword>
<feature type="transmembrane region" description="Helical" evidence="13">
    <location>
        <begin position="212"/>
        <end position="235"/>
    </location>
</feature>
<keyword evidence="8" id="KW-0378">Hydrolase</keyword>
<keyword evidence="4" id="KW-1003">Cell membrane</keyword>
<proteinExistence type="inferred from homology"/>
<name>A0ABU5EHV0_9PROT</name>
<organism evidence="14 15">
    <name type="scientific">Dongia soli</name>
    <dbReference type="NCBI Taxonomy" id="600628"/>
    <lineage>
        <taxon>Bacteria</taxon>
        <taxon>Pseudomonadati</taxon>
        <taxon>Pseudomonadota</taxon>
        <taxon>Alphaproteobacteria</taxon>
        <taxon>Rhodospirillales</taxon>
        <taxon>Dongiaceae</taxon>
        <taxon>Dongia</taxon>
    </lineage>
</organism>
<keyword evidence="5 14" id="KW-0645">Protease</keyword>
<evidence type="ECO:0000256" key="4">
    <source>
        <dbReference type="ARBA" id="ARBA00022475"/>
    </source>
</evidence>
<feature type="transmembrane region" description="Helical" evidence="13">
    <location>
        <begin position="17"/>
        <end position="40"/>
    </location>
</feature>
<dbReference type="GO" id="GO:0006508">
    <property type="term" value="P:proteolysis"/>
    <property type="evidence" value="ECO:0007669"/>
    <property type="project" value="UniProtKB-KW"/>
</dbReference>
<keyword evidence="12 13" id="KW-0472">Membrane</keyword>
<keyword evidence="10 13" id="KW-1133">Transmembrane helix</keyword>
<gene>
    <name evidence="14" type="ORF">SMD27_19790</name>
</gene>
<feature type="transmembrane region" description="Helical" evidence="13">
    <location>
        <begin position="139"/>
        <end position="157"/>
    </location>
</feature>
<evidence type="ECO:0000256" key="11">
    <source>
        <dbReference type="ARBA" id="ARBA00023049"/>
    </source>
</evidence>
<dbReference type="EMBL" id="JAXCLW010000007">
    <property type="protein sequence ID" value="MDY0885095.1"/>
    <property type="molecule type" value="Genomic_DNA"/>
</dbReference>
<evidence type="ECO:0000256" key="8">
    <source>
        <dbReference type="ARBA" id="ARBA00022801"/>
    </source>
</evidence>
<evidence type="ECO:0000256" key="10">
    <source>
        <dbReference type="ARBA" id="ARBA00022989"/>
    </source>
</evidence>
<dbReference type="PANTHER" id="PTHR35864:SF1">
    <property type="entry name" value="ZINC METALLOPROTEASE YWHC-RELATED"/>
    <property type="match status" value="1"/>
</dbReference>
<dbReference type="PANTHER" id="PTHR35864">
    <property type="entry name" value="ZINC METALLOPROTEASE MJ0611-RELATED"/>
    <property type="match status" value="1"/>
</dbReference>
<keyword evidence="11" id="KW-0482">Metalloprotease</keyword>
<evidence type="ECO:0000256" key="12">
    <source>
        <dbReference type="ARBA" id="ARBA00023136"/>
    </source>
</evidence>